<comment type="caution">
    <text evidence="3">The sequence shown here is derived from an EMBL/GenBank/DDBJ whole genome shotgun (WGS) entry which is preliminary data.</text>
</comment>
<gene>
    <name evidence="3" type="ORF">BKA24_000945</name>
</gene>
<keyword evidence="4" id="KW-1185">Reference proteome</keyword>
<dbReference type="Pfam" id="PF06259">
    <property type="entry name" value="Abhydrolase_8"/>
    <property type="match status" value="1"/>
</dbReference>
<dbReference type="SUPFAM" id="SSF53474">
    <property type="entry name" value="alpha/beta-Hydrolases"/>
    <property type="match status" value="1"/>
</dbReference>
<feature type="domain" description="DUF1023" evidence="2">
    <location>
        <begin position="321"/>
        <end position="480"/>
    </location>
</feature>
<dbReference type="RefSeq" id="WP_184215654.1">
    <property type="nucleotide sequence ID" value="NZ_JACHMD010000001.1"/>
</dbReference>
<reference evidence="3 4" key="1">
    <citation type="submission" date="2020-08" db="EMBL/GenBank/DDBJ databases">
        <title>Sequencing the genomes of 1000 actinobacteria strains.</title>
        <authorList>
            <person name="Klenk H.-P."/>
        </authorList>
    </citation>
    <scope>NUCLEOTIDE SEQUENCE [LARGE SCALE GENOMIC DNA]</scope>
    <source>
        <strain evidence="3 4">DSM 24947</strain>
    </source>
</reference>
<dbReference type="InterPro" id="IPR010427">
    <property type="entry name" value="DUF1023"/>
</dbReference>
<feature type="region of interest" description="Disordered" evidence="1">
    <location>
        <begin position="495"/>
        <end position="527"/>
    </location>
</feature>
<dbReference type="EMBL" id="JACHMD010000001">
    <property type="protein sequence ID" value="MBB4666236.1"/>
    <property type="molecule type" value="Genomic_DNA"/>
</dbReference>
<sequence>MSLTSPDRGYLLEHIDFDSGSIEALHGAIVNVLEHAGDARLVLGNIEGGLEGRGAAIRDATADAGEIAHRIRPTVGMLRRISVAVRGYGEAVAQHARAANDLVPEIEAAHRAVGDAESAAATAQTREGALSSDASDAQTAQAASAVEIAEEDLAARRRALADLWAAWEAAYGFWDDAYGQALAAIVNVESAGGSTAMRAAIDALANADSPAEVAEIWAGLTDAQRDDVTSRRPEFVGNLEGVPYATRFEANRAVYDETIAAGPYGDPLDSQFEQLGIELDWNDGELLMFHPFEQPQATAAVVYDVRRDERGQVIDPFAGVTNVNVLVGGMFSGLGDLEDWGQSARDLNDYAEAYGAQPTGSVSIAWYGYDSPNLATEHTMGSATEGAARLAATLRGLDAEVSSQITTSVIGHSYGSTTAFLAVGGSPEELGVDRLIAVGSAGVPDGYHAGWTGDAQMDYTGTEIYATRAPWDFVARYGEVSSFGHGTDPADIPGATTFESDGGTAPALGGGDESVLSTPGHASHDGGNSIWGWWEQDNGYLARDSESFRNIANIVANGEVLQ</sequence>
<dbReference type="AlphaFoldDB" id="A0A7W7BP56"/>
<proteinExistence type="predicted"/>
<feature type="region of interest" description="Disordered" evidence="1">
    <location>
        <begin position="117"/>
        <end position="136"/>
    </location>
</feature>
<protein>
    <recommendedName>
        <fullName evidence="2">DUF1023 domain-containing protein</fullName>
    </recommendedName>
</protein>
<organism evidence="3 4">
    <name type="scientific">Microbacterium marinum</name>
    <dbReference type="NCBI Taxonomy" id="421115"/>
    <lineage>
        <taxon>Bacteria</taxon>
        <taxon>Bacillati</taxon>
        <taxon>Actinomycetota</taxon>
        <taxon>Actinomycetes</taxon>
        <taxon>Micrococcales</taxon>
        <taxon>Microbacteriaceae</taxon>
        <taxon>Microbacterium</taxon>
    </lineage>
</organism>
<evidence type="ECO:0000313" key="3">
    <source>
        <dbReference type="EMBL" id="MBB4666236.1"/>
    </source>
</evidence>
<name>A0A7W7BP56_9MICO</name>
<evidence type="ECO:0000256" key="1">
    <source>
        <dbReference type="SAM" id="MobiDB-lite"/>
    </source>
</evidence>
<dbReference type="InterPro" id="IPR029058">
    <property type="entry name" value="AB_hydrolase_fold"/>
</dbReference>
<accession>A0A7W7BP56</accession>
<dbReference type="Proteomes" id="UP000573729">
    <property type="component" value="Unassembled WGS sequence"/>
</dbReference>
<evidence type="ECO:0000313" key="4">
    <source>
        <dbReference type="Proteomes" id="UP000573729"/>
    </source>
</evidence>
<evidence type="ECO:0000259" key="2">
    <source>
        <dbReference type="Pfam" id="PF06259"/>
    </source>
</evidence>